<dbReference type="GO" id="GO:0003700">
    <property type="term" value="F:DNA-binding transcription factor activity"/>
    <property type="evidence" value="ECO:0007669"/>
    <property type="project" value="InterPro"/>
</dbReference>
<dbReference type="Pfam" id="PF00455">
    <property type="entry name" value="DeoRC"/>
    <property type="match status" value="1"/>
</dbReference>
<dbReference type="Pfam" id="PF08220">
    <property type="entry name" value="HTH_DeoR"/>
    <property type="match status" value="1"/>
</dbReference>
<evidence type="ECO:0000313" key="6">
    <source>
        <dbReference type="Proteomes" id="UP000246073"/>
    </source>
</evidence>
<dbReference type="InterPro" id="IPR050313">
    <property type="entry name" value="Carb_Metab_HTH_regulators"/>
</dbReference>
<keyword evidence="3" id="KW-0804">Transcription</keyword>
<dbReference type="Gene3D" id="3.40.50.1360">
    <property type="match status" value="1"/>
</dbReference>
<dbReference type="PANTHER" id="PTHR30363:SF55">
    <property type="entry name" value="HTH-TYPE TRANSCRIPTIONAL REGULATOR ULAR"/>
    <property type="match status" value="1"/>
</dbReference>
<keyword evidence="2" id="KW-0238">DNA-binding</keyword>
<keyword evidence="1" id="KW-0805">Transcription regulation</keyword>
<dbReference type="PANTHER" id="PTHR30363">
    <property type="entry name" value="HTH-TYPE TRANSCRIPTIONAL REGULATOR SRLR-RELATED"/>
    <property type="match status" value="1"/>
</dbReference>
<reference evidence="6" key="1">
    <citation type="submission" date="2017-12" db="EMBL/GenBank/DDBJ databases">
        <authorList>
            <person name="Diaz M."/>
        </authorList>
    </citation>
    <scope>NUCLEOTIDE SEQUENCE [LARGE SCALE GENOMIC DNA]</scope>
    <source>
        <strain evidence="6">FI11154</strain>
    </source>
</reference>
<evidence type="ECO:0000256" key="2">
    <source>
        <dbReference type="ARBA" id="ARBA00023125"/>
    </source>
</evidence>
<dbReference type="SMART" id="SM00420">
    <property type="entry name" value="HTH_DEOR"/>
    <property type="match status" value="1"/>
</dbReference>
<dbReference type="SUPFAM" id="SSF46785">
    <property type="entry name" value="Winged helix' DNA-binding domain"/>
    <property type="match status" value="1"/>
</dbReference>
<dbReference type="SUPFAM" id="SSF100950">
    <property type="entry name" value="NagB/RpiA/CoA transferase-like"/>
    <property type="match status" value="1"/>
</dbReference>
<name>A0A2P9HG23_9HYPH</name>
<protein>
    <submittedName>
        <fullName evidence="5">Transcriptional regulator of rhamnose utilization, DeoR family</fullName>
    </submittedName>
</protein>
<dbReference type="InterPro" id="IPR036388">
    <property type="entry name" value="WH-like_DNA-bd_sf"/>
</dbReference>
<dbReference type="Proteomes" id="UP000246073">
    <property type="component" value="Unassembled WGS sequence"/>
</dbReference>
<dbReference type="InterPro" id="IPR036390">
    <property type="entry name" value="WH_DNA-bd_sf"/>
</dbReference>
<sequence>MEAGGAMHERERHRIILSAVQEKPVITIQDLVELTEASEATLRRDIASLHMQGRIKRVRGGAEAIHPPQFGSLAGRPFKVSESENGDRKRAIAREAVALCDEGDSIIINGGSTTFQMVHYLTARRLQVLTNSFAIAEHLLRQSKSTVIVPGGAIYRDQSLILSPFDNDVIRNFYGRRMFMGCQGISPLGVMESDALIIQSEQKLMGQADELVLMVDSSKFTRRSSLILCPLDRVSTLITDDGISDEARRMVENAGIRLIVAQASANAGKGGEQGDSAEVA</sequence>
<dbReference type="PROSITE" id="PS51000">
    <property type="entry name" value="HTH_DEOR_2"/>
    <property type="match status" value="1"/>
</dbReference>
<evidence type="ECO:0000256" key="3">
    <source>
        <dbReference type="ARBA" id="ARBA00023163"/>
    </source>
</evidence>
<evidence type="ECO:0000256" key="1">
    <source>
        <dbReference type="ARBA" id="ARBA00023015"/>
    </source>
</evidence>
<feature type="domain" description="HTH deoR-type" evidence="4">
    <location>
        <begin position="9"/>
        <end position="64"/>
    </location>
</feature>
<dbReference type="PROSITE" id="PS00894">
    <property type="entry name" value="HTH_DEOR_1"/>
    <property type="match status" value="1"/>
</dbReference>
<dbReference type="InterPro" id="IPR014036">
    <property type="entry name" value="DeoR-like_C"/>
</dbReference>
<proteinExistence type="predicted"/>
<dbReference type="PRINTS" id="PR00037">
    <property type="entry name" value="HTHLACR"/>
</dbReference>
<accession>A0A2P9HG23</accession>
<evidence type="ECO:0000259" key="4">
    <source>
        <dbReference type="PROSITE" id="PS51000"/>
    </source>
</evidence>
<dbReference type="EMBL" id="OOFM01000004">
    <property type="protein sequence ID" value="SPL62750.1"/>
    <property type="molecule type" value="Genomic_DNA"/>
</dbReference>
<dbReference type="InterPro" id="IPR018356">
    <property type="entry name" value="Tscrpt_reg_HTH_DeoR_CS"/>
</dbReference>
<gene>
    <name evidence="5" type="ORF">OHAE_2682</name>
</gene>
<organism evidence="5 6">
    <name type="scientific">Ochrobactrum soli</name>
    <dbReference type="NCBI Taxonomy" id="2448455"/>
    <lineage>
        <taxon>Bacteria</taxon>
        <taxon>Pseudomonadati</taxon>
        <taxon>Pseudomonadota</taxon>
        <taxon>Alphaproteobacteria</taxon>
        <taxon>Hyphomicrobiales</taxon>
        <taxon>Brucellaceae</taxon>
        <taxon>Brucella/Ochrobactrum group</taxon>
        <taxon>Ochrobactrum</taxon>
    </lineage>
</organism>
<dbReference type="SMART" id="SM01134">
    <property type="entry name" value="DeoRC"/>
    <property type="match status" value="1"/>
</dbReference>
<dbReference type="InterPro" id="IPR037171">
    <property type="entry name" value="NagB/RpiA_transferase-like"/>
</dbReference>
<evidence type="ECO:0000313" key="5">
    <source>
        <dbReference type="EMBL" id="SPL62750.1"/>
    </source>
</evidence>
<dbReference type="GO" id="GO:0003677">
    <property type="term" value="F:DNA binding"/>
    <property type="evidence" value="ECO:0007669"/>
    <property type="project" value="UniProtKB-KW"/>
</dbReference>
<dbReference type="Gene3D" id="1.10.10.10">
    <property type="entry name" value="Winged helix-like DNA-binding domain superfamily/Winged helix DNA-binding domain"/>
    <property type="match status" value="1"/>
</dbReference>
<dbReference type="AlphaFoldDB" id="A0A2P9HG23"/>
<dbReference type="InterPro" id="IPR001034">
    <property type="entry name" value="DeoR_HTH"/>
</dbReference>